<keyword evidence="2" id="KW-1185">Reference proteome</keyword>
<protein>
    <submittedName>
        <fullName evidence="1">Uncharacterized protein</fullName>
    </submittedName>
</protein>
<accession>A0ACC0C8D7</accession>
<proteinExistence type="predicted"/>
<gene>
    <name evidence="1" type="ORF">M9H77_02429</name>
</gene>
<sequence length="265" mass="29861">MFTTSPLHFPLSSSSLPEKPCWFLRDSHGERRCSSDSERHYQPWLHRSRQNGREHCPCNCQIRILPAYRILTANNRVERRTAFQSFGVSVLDNNHQDQYLVLSGCVRLLGAADNDVEVVGDSDVIVLSVKPQIGTVRFAVRLFLLALLVSSSLKGVALELRPLLSEKHLLVSVVAGVKLKDLQVYLQLLKVSSVKFTDNVKIIITLKVKVPNQYYQKECEGRNSREDRCLLGLVLEIIGPNPFGCGRAFRKLDTIPSLGLSKETY</sequence>
<dbReference type="EMBL" id="CM044701">
    <property type="protein sequence ID" value="KAI5681202.1"/>
    <property type="molecule type" value="Genomic_DNA"/>
</dbReference>
<evidence type="ECO:0000313" key="2">
    <source>
        <dbReference type="Proteomes" id="UP001060085"/>
    </source>
</evidence>
<reference evidence="2" key="1">
    <citation type="journal article" date="2023" name="Nat. Plants">
        <title>Single-cell RNA sequencing provides a high-resolution roadmap for understanding the multicellular compartmentation of specialized metabolism.</title>
        <authorList>
            <person name="Sun S."/>
            <person name="Shen X."/>
            <person name="Li Y."/>
            <person name="Li Y."/>
            <person name="Wang S."/>
            <person name="Li R."/>
            <person name="Zhang H."/>
            <person name="Shen G."/>
            <person name="Guo B."/>
            <person name="Wei J."/>
            <person name="Xu J."/>
            <person name="St-Pierre B."/>
            <person name="Chen S."/>
            <person name="Sun C."/>
        </authorList>
    </citation>
    <scope>NUCLEOTIDE SEQUENCE [LARGE SCALE GENOMIC DNA]</scope>
</reference>
<organism evidence="1 2">
    <name type="scientific">Catharanthus roseus</name>
    <name type="common">Madagascar periwinkle</name>
    <name type="synonym">Vinca rosea</name>
    <dbReference type="NCBI Taxonomy" id="4058"/>
    <lineage>
        <taxon>Eukaryota</taxon>
        <taxon>Viridiplantae</taxon>
        <taxon>Streptophyta</taxon>
        <taxon>Embryophyta</taxon>
        <taxon>Tracheophyta</taxon>
        <taxon>Spermatophyta</taxon>
        <taxon>Magnoliopsida</taxon>
        <taxon>eudicotyledons</taxon>
        <taxon>Gunneridae</taxon>
        <taxon>Pentapetalae</taxon>
        <taxon>asterids</taxon>
        <taxon>lamiids</taxon>
        <taxon>Gentianales</taxon>
        <taxon>Apocynaceae</taxon>
        <taxon>Rauvolfioideae</taxon>
        <taxon>Vinceae</taxon>
        <taxon>Catharanthinae</taxon>
        <taxon>Catharanthus</taxon>
    </lineage>
</organism>
<dbReference type="Proteomes" id="UP001060085">
    <property type="component" value="Linkage Group LG01"/>
</dbReference>
<evidence type="ECO:0000313" key="1">
    <source>
        <dbReference type="EMBL" id="KAI5681202.1"/>
    </source>
</evidence>
<comment type="caution">
    <text evidence="1">The sequence shown here is derived from an EMBL/GenBank/DDBJ whole genome shotgun (WGS) entry which is preliminary data.</text>
</comment>
<name>A0ACC0C8D7_CATRO</name>